<feature type="site" description="Electron transfer via tryptophanyl radical" evidence="9">
    <location>
        <position position="314"/>
    </location>
</feature>
<dbReference type="EC" id="4.1.99.3" evidence="2"/>
<keyword evidence="5 8" id="KW-0274">FAD</keyword>
<dbReference type="PANTHER" id="PTHR11455">
    <property type="entry name" value="CRYPTOCHROME"/>
    <property type="match status" value="1"/>
</dbReference>
<evidence type="ECO:0000256" key="9">
    <source>
        <dbReference type="PIRSR" id="PIRSR602081-2"/>
    </source>
</evidence>
<protein>
    <recommendedName>
        <fullName evidence="3">Deoxyribodipyrimidine photo-lyase</fullName>
        <ecNumber evidence="2">4.1.99.3</ecNumber>
    </recommendedName>
</protein>
<dbReference type="GO" id="GO:0003904">
    <property type="term" value="F:deoxyribodipyrimidine photo-lyase activity"/>
    <property type="evidence" value="ECO:0007669"/>
    <property type="project" value="UniProtKB-EC"/>
</dbReference>
<gene>
    <name evidence="12" type="ORF">CAL15_17330</name>
</gene>
<evidence type="ECO:0000256" key="4">
    <source>
        <dbReference type="ARBA" id="ARBA00022630"/>
    </source>
</evidence>
<dbReference type="PROSITE" id="PS00394">
    <property type="entry name" value="DNA_PHOTOLYASES_1_1"/>
    <property type="match status" value="1"/>
</dbReference>
<dbReference type="RefSeq" id="WP_086079739.1">
    <property type="nucleotide sequence ID" value="NZ_CP021111.1"/>
</dbReference>
<keyword evidence="13" id="KW-1185">Reference proteome</keyword>
<evidence type="ECO:0000256" key="6">
    <source>
        <dbReference type="ARBA" id="ARBA00022991"/>
    </source>
</evidence>
<dbReference type="PANTHER" id="PTHR11455:SF9">
    <property type="entry name" value="CRYPTOCHROME CIRCADIAN CLOCK 5 ISOFORM X1"/>
    <property type="match status" value="1"/>
</dbReference>
<dbReference type="PROSITE" id="PS00691">
    <property type="entry name" value="DNA_PHOTOLYASES_1_2"/>
    <property type="match status" value="1"/>
</dbReference>
<reference evidence="12 13" key="1">
    <citation type="submission" date="2017-05" db="EMBL/GenBank/DDBJ databases">
        <title>Complete and WGS of Bordetella genogroups.</title>
        <authorList>
            <person name="Spilker T."/>
            <person name="LiPuma J."/>
        </authorList>
    </citation>
    <scope>NUCLEOTIDE SEQUENCE [LARGE SCALE GENOMIC DNA]</scope>
    <source>
        <strain evidence="12 13">AU7206</strain>
    </source>
</reference>
<accession>A0A1W6ZF26</accession>
<keyword evidence="4 8" id="KW-0285">Flavoprotein</keyword>
<dbReference type="KEGG" id="bgm:CAL15_17330"/>
<dbReference type="Gene3D" id="3.40.50.620">
    <property type="entry name" value="HUPs"/>
    <property type="match status" value="1"/>
</dbReference>
<dbReference type="Pfam" id="PF00875">
    <property type="entry name" value="DNA_photolyase"/>
    <property type="match status" value="1"/>
</dbReference>
<dbReference type="FunFam" id="1.10.579.10:FF:000003">
    <property type="entry name" value="Deoxyribodipyrimidine photo-lyase"/>
    <property type="match status" value="1"/>
</dbReference>
<evidence type="ECO:0000256" key="2">
    <source>
        <dbReference type="ARBA" id="ARBA00013149"/>
    </source>
</evidence>
<dbReference type="OrthoDB" id="9772484at2"/>
<dbReference type="InterPro" id="IPR002081">
    <property type="entry name" value="Cryptochrome/DNA_photolyase_1"/>
</dbReference>
<comment type="cofactor">
    <cofactor evidence="8">
        <name>FAD</name>
        <dbReference type="ChEBI" id="CHEBI:57692"/>
    </cofactor>
    <text evidence="8">Binds 1 FAD per subunit.</text>
</comment>
<dbReference type="Gene3D" id="1.25.40.80">
    <property type="match status" value="1"/>
</dbReference>
<dbReference type="GO" id="GO:0071949">
    <property type="term" value="F:FAD binding"/>
    <property type="evidence" value="ECO:0007669"/>
    <property type="project" value="TreeGrafter"/>
</dbReference>
<dbReference type="AlphaFoldDB" id="A0A1W6ZF26"/>
<evidence type="ECO:0000256" key="3">
    <source>
        <dbReference type="ARBA" id="ARBA00014046"/>
    </source>
</evidence>
<dbReference type="InterPro" id="IPR036155">
    <property type="entry name" value="Crypto/Photolyase_N_sf"/>
</dbReference>
<evidence type="ECO:0000256" key="10">
    <source>
        <dbReference type="RuleBase" id="RU004182"/>
    </source>
</evidence>
<keyword evidence="6 10" id="KW-0157">Chromophore</keyword>
<evidence type="ECO:0000256" key="5">
    <source>
        <dbReference type="ARBA" id="ARBA00022827"/>
    </source>
</evidence>
<evidence type="ECO:0000259" key="11">
    <source>
        <dbReference type="PROSITE" id="PS51645"/>
    </source>
</evidence>
<dbReference type="EMBL" id="CP021111">
    <property type="protein sequence ID" value="ARP95986.1"/>
    <property type="molecule type" value="Genomic_DNA"/>
</dbReference>
<name>A0A1W6ZF26_9BORD</name>
<evidence type="ECO:0000256" key="7">
    <source>
        <dbReference type="ARBA" id="ARBA00033999"/>
    </source>
</evidence>
<feature type="site" description="Electron transfer via tryptophanyl radical" evidence="9">
    <location>
        <position position="367"/>
    </location>
</feature>
<dbReference type="InterPro" id="IPR018394">
    <property type="entry name" value="DNA_photolyase_1_CS_C"/>
</dbReference>
<feature type="binding site" evidence="8">
    <location>
        <begin position="380"/>
        <end position="382"/>
    </location>
    <ligand>
        <name>FAD</name>
        <dbReference type="ChEBI" id="CHEBI:57692"/>
    </ligand>
</feature>
<dbReference type="GO" id="GO:0009416">
    <property type="term" value="P:response to light stimulus"/>
    <property type="evidence" value="ECO:0007669"/>
    <property type="project" value="TreeGrafter"/>
</dbReference>
<comment type="similarity">
    <text evidence="10">Belongs to the DNA photolyase family.</text>
</comment>
<dbReference type="Pfam" id="PF03441">
    <property type="entry name" value="FAD_binding_7"/>
    <property type="match status" value="1"/>
</dbReference>
<dbReference type="InterPro" id="IPR014729">
    <property type="entry name" value="Rossmann-like_a/b/a_fold"/>
</dbReference>
<dbReference type="InterPro" id="IPR036134">
    <property type="entry name" value="Crypto/Photolyase_FAD-like_sf"/>
</dbReference>
<comment type="cofactor">
    <cofactor evidence="1">
        <name>(6R)-5,10-methylene-5,6,7,8-tetrahydrofolate</name>
        <dbReference type="ChEBI" id="CHEBI:15636"/>
    </cofactor>
</comment>
<evidence type="ECO:0000256" key="8">
    <source>
        <dbReference type="PIRSR" id="PIRSR602081-1"/>
    </source>
</evidence>
<feature type="site" description="Electron transfer via tryptophanyl radical" evidence="9">
    <location>
        <position position="390"/>
    </location>
</feature>
<keyword evidence="12" id="KW-0456">Lyase</keyword>
<dbReference type="SUPFAM" id="SSF52425">
    <property type="entry name" value="Cryptochrome/photolyase, N-terminal domain"/>
    <property type="match status" value="1"/>
</dbReference>
<dbReference type="GO" id="GO:0003677">
    <property type="term" value="F:DNA binding"/>
    <property type="evidence" value="ECO:0007669"/>
    <property type="project" value="TreeGrafter"/>
</dbReference>
<feature type="binding site" evidence="8">
    <location>
        <position position="280"/>
    </location>
    <ligand>
        <name>FAD</name>
        <dbReference type="ChEBI" id="CHEBI:57692"/>
    </ligand>
</feature>
<evidence type="ECO:0000256" key="1">
    <source>
        <dbReference type="ARBA" id="ARBA00001932"/>
    </source>
</evidence>
<feature type="domain" description="Photolyase/cryptochrome alpha/beta" evidence="11">
    <location>
        <begin position="8"/>
        <end position="137"/>
    </location>
</feature>
<organism evidence="12 13">
    <name type="scientific">Bordetella genomosp. 13</name>
    <dbReference type="NCBI Taxonomy" id="463040"/>
    <lineage>
        <taxon>Bacteria</taxon>
        <taxon>Pseudomonadati</taxon>
        <taxon>Pseudomonadota</taxon>
        <taxon>Betaproteobacteria</taxon>
        <taxon>Burkholderiales</taxon>
        <taxon>Alcaligenaceae</taxon>
        <taxon>Bordetella</taxon>
    </lineage>
</organism>
<evidence type="ECO:0000313" key="13">
    <source>
        <dbReference type="Proteomes" id="UP000194161"/>
    </source>
</evidence>
<dbReference type="STRING" id="463040.CAL15_17330"/>
<dbReference type="PRINTS" id="PR00147">
    <property type="entry name" value="DNAPHOTLYASE"/>
</dbReference>
<sequence length="491" mass="55004">MPETAATPPAIVWFRDDLRLADNPALYRAAKSGQPLACVYVLDETHPRIRALGGAARWWLHHSLQALEASLAAHGGTLLLLRGSETRAVLQLADALRAGAVYWNRRYGEAQREVDAALKTSLRQRGLVVESANAALLYEPWEVLTNAGGPFRMYTPYWRAAGKLGGVADPLPEPAQWRFAPLPARLPMRAALDDLKLLPQAPEPDWAGGMREAWSCGEAAAAQRMHEFLKGGLHDYEAGRDRPDLPATSRLSPHLRFGEISPRRVWHAAHAAGGAGRDKFLAELGWREFCYSLLYHFPDMATRNFKPEFDTMPWRDDAHALRAWQRGMTGYPLVDAGMRQLWTTGWMHNRVRMVVASFLVKHLMIDWRIGEAWFWDTLVDADPASNTANWQWVAGCGADAAPYFRVFNPVLQGKKFDPQGDYVRRWVPELARMPAAQIHEPWAASAPHLAQAGVRLGQDYPRPIVVHDEARKRALDAYASLGGRGPMSRLR</sequence>
<dbReference type="Gene3D" id="1.10.579.10">
    <property type="entry name" value="DNA Cyclobutane Dipyrimidine Photolyase, subunit A, domain 3"/>
    <property type="match status" value="1"/>
</dbReference>
<dbReference type="GO" id="GO:0000719">
    <property type="term" value="P:photoreactive repair"/>
    <property type="evidence" value="ECO:0007669"/>
    <property type="project" value="UniProtKB-ARBA"/>
</dbReference>
<dbReference type="SUPFAM" id="SSF48173">
    <property type="entry name" value="Cryptochrome/photolyase FAD-binding domain"/>
    <property type="match status" value="1"/>
</dbReference>
<evidence type="ECO:0000313" key="12">
    <source>
        <dbReference type="EMBL" id="ARP95986.1"/>
    </source>
</evidence>
<comment type="catalytic activity">
    <reaction evidence="7">
        <text>cyclobutadipyrimidine (in DNA) = 2 pyrimidine residues (in DNA).</text>
        <dbReference type="EC" id="4.1.99.3"/>
    </reaction>
</comment>
<proteinExistence type="inferred from homology"/>
<dbReference type="InterPro" id="IPR006050">
    <property type="entry name" value="DNA_photolyase_N"/>
</dbReference>
<feature type="binding site" evidence="8">
    <location>
        <begin position="248"/>
        <end position="252"/>
    </location>
    <ligand>
        <name>FAD</name>
        <dbReference type="ChEBI" id="CHEBI:57692"/>
    </ligand>
</feature>
<dbReference type="InterPro" id="IPR005101">
    <property type="entry name" value="Cryptochr/Photolyase_FAD-bd"/>
</dbReference>
<dbReference type="PROSITE" id="PS51645">
    <property type="entry name" value="PHR_CRY_ALPHA_BETA"/>
    <property type="match status" value="1"/>
</dbReference>
<dbReference type="Proteomes" id="UP000194161">
    <property type="component" value="Chromosome"/>
</dbReference>
<feature type="binding site" evidence="8">
    <location>
        <position position="236"/>
    </location>
    <ligand>
        <name>FAD</name>
        <dbReference type="ChEBI" id="CHEBI:57692"/>
    </ligand>
</feature>